<reference evidence="1" key="1">
    <citation type="journal article" date="2023" name="G3 (Bethesda)">
        <title>A reference genome for the long-term kleptoplast-retaining sea slug Elysia crispata morphotype clarki.</title>
        <authorList>
            <person name="Eastman K.E."/>
            <person name="Pendleton A.L."/>
            <person name="Shaikh M.A."/>
            <person name="Suttiyut T."/>
            <person name="Ogas R."/>
            <person name="Tomko P."/>
            <person name="Gavelis G."/>
            <person name="Widhalm J.R."/>
            <person name="Wisecaver J.H."/>
        </authorList>
    </citation>
    <scope>NUCLEOTIDE SEQUENCE</scope>
    <source>
        <strain evidence="1">ECLA1</strain>
    </source>
</reference>
<name>A0AAE1E8P9_9GAST</name>
<evidence type="ECO:0000313" key="2">
    <source>
        <dbReference type="Proteomes" id="UP001283361"/>
    </source>
</evidence>
<organism evidence="1 2">
    <name type="scientific">Elysia crispata</name>
    <name type="common">lettuce slug</name>
    <dbReference type="NCBI Taxonomy" id="231223"/>
    <lineage>
        <taxon>Eukaryota</taxon>
        <taxon>Metazoa</taxon>
        <taxon>Spiralia</taxon>
        <taxon>Lophotrochozoa</taxon>
        <taxon>Mollusca</taxon>
        <taxon>Gastropoda</taxon>
        <taxon>Heterobranchia</taxon>
        <taxon>Euthyneura</taxon>
        <taxon>Panpulmonata</taxon>
        <taxon>Sacoglossa</taxon>
        <taxon>Placobranchoidea</taxon>
        <taxon>Plakobranchidae</taxon>
        <taxon>Elysia</taxon>
    </lineage>
</organism>
<proteinExistence type="predicted"/>
<dbReference type="InterPro" id="IPR027417">
    <property type="entry name" value="P-loop_NTPase"/>
</dbReference>
<gene>
    <name evidence="1" type="ORF">RRG08_016380</name>
</gene>
<accession>A0AAE1E8P9</accession>
<keyword evidence="2" id="KW-1185">Reference proteome</keyword>
<dbReference type="Proteomes" id="UP001283361">
    <property type="component" value="Unassembled WGS sequence"/>
</dbReference>
<dbReference type="EMBL" id="JAWDGP010000671">
    <property type="protein sequence ID" value="KAK3798479.1"/>
    <property type="molecule type" value="Genomic_DNA"/>
</dbReference>
<dbReference type="Gene3D" id="3.40.50.300">
    <property type="entry name" value="P-loop containing nucleotide triphosphate hydrolases"/>
    <property type="match status" value="1"/>
</dbReference>
<sequence length="557" mass="62098">MAALANIRHVERNYLRSLLLPGHLVQVSGPPMIGKLTVVNQVLKDLELSSRLQGSLHLSLQPGPFIYHRFSCKHASVGQAVLRNIAVNLMRPLPDTQDLGFLTTTVLSDLKSVVQLTDDQLQTRCHHIFVFEKCESLVTHDSDHWFLCFVSALMQELASHLVTVVFTSYKRFEWSGFHPDRRDTMVIGPVQDGDGNLCFTLEIEQLKDTDILCLLQHFAPAVDPSPYLHVFQRFLGFPEAVRKVAQTFLIASATGNGGAALSSSSLDNLVKTDFAFLHSVFSSRLDEVMDWVGWENLLILRHLGSCMESSATEECFKSVAAGDLDYGRWTCLSYMLHRFYIIRKLPGVQRLVVHPLVIYFCWTQLRAILVALRGQETNLFSNRFTHFLCATLSNLDACSTLKGRQLAVVTNMLYECPNIRHVISMALLASEDSYGVYLKLAISGGGMLSLLCPREVITFFACLYKRSKVCGRGLIERAILRGLYGQALAWGTGTGSFGRASGNPITTVTVTRRCRLQALPTYIFPCSPARSLAADSMTDQTYPWRPTLLQAKPILGG</sequence>
<protein>
    <submittedName>
        <fullName evidence="1">Uncharacterized protein</fullName>
    </submittedName>
</protein>
<evidence type="ECO:0000313" key="1">
    <source>
        <dbReference type="EMBL" id="KAK3798479.1"/>
    </source>
</evidence>
<dbReference type="AlphaFoldDB" id="A0AAE1E8P9"/>
<comment type="caution">
    <text evidence="1">The sequence shown here is derived from an EMBL/GenBank/DDBJ whole genome shotgun (WGS) entry which is preliminary data.</text>
</comment>